<dbReference type="OrthoDB" id="2536440at2759"/>
<sequence length="154" mass="16722">MGKQIPRLADLDPPPALSTTPQTPIHAALLAAFERDYTHLTVLAPTTRTLLGYLSTPHLRALLASHTVSETDPVEKAMVRFKRRRRGGGEEGKGSGGYRVITLETPLEELDGFFAGEGTGEAQEFAVVTDPGRRCVLGVATKGDLEEFVRRRPA</sequence>
<feature type="region of interest" description="Disordered" evidence="1">
    <location>
        <begin position="1"/>
        <end position="20"/>
    </location>
</feature>
<name>A0A4U0X3J8_9PEZI</name>
<protein>
    <recommendedName>
        <fullName evidence="4">CBS domain-containing protein</fullName>
    </recommendedName>
</protein>
<evidence type="ECO:0008006" key="4">
    <source>
        <dbReference type="Google" id="ProtNLM"/>
    </source>
</evidence>
<proteinExistence type="predicted"/>
<dbReference type="PANTHER" id="PTHR42115">
    <property type="entry name" value="BETA-SYNTHASE (BETA-THIONASE), PUTATIVE (AFU_ORTHOLOGUE AFUA_3G08420)-RELATED"/>
    <property type="match status" value="1"/>
</dbReference>
<reference evidence="2 3" key="1">
    <citation type="submission" date="2017-03" db="EMBL/GenBank/DDBJ databases">
        <title>Genomes of endolithic fungi from Antarctica.</title>
        <authorList>
            <person name="Coleine C."/>
            <person name="Masonjones S."/>
            <person name="Stajich J.E."/>
        </authorList>
    </citation>
    <scope>NUCLEOTIDE SEQUENCE [LARGE SCALE GENOMIC DNA]</scope>
    <source>
        <strain evidence="2 3">CCFEE 5184</strain>
    </source>
</reference>
<comment type="caution">
    <text evidence="2">The sequence shown here is derived from an EMBL/GenBank/DDBJ whole genome shotgun (WGS) entry which is preliminary data.</text>
</comment>
<evidence type="ECO:0000256" key="1">
    <source>
        <dbReference type="SAM" id="MobiDB-lite"/>
    </source>
</evidence>
<accession>A0A4U0X3J8</accession>
<keyword evidence="3" id="KW-1185">Reference proteome</keyword>
<evidence type="ECO:0000313" key="3">
    <source>
        <dbReference type="Proteomes" id="UP000309340"/>
    </source>
</evidence>
<gene>
    <name evidence="2" type="ORF">B0A55_06132</name>
</gene>
<evidence type="ECO:0000313" key="2">
    <source>
        <dbReference type="EMBL" id="TKA70930.1"/>
    </source>
</evidence>
<dbReference type="Gene3D" id="3.10.580.10">
    <property type="entry name" value="CBS-domain"/>
    <property type="match status" value="1"/>
</dbReference>
<dbReference type="PANTHER" id="PTHR42115:SF1">
    <property type="entry name" value="BETA-SYNTHASE (BETA-THIONASE), PUTATIVE (AFU_ORTHOLOGUE AFUA_3G08420)-RELATED"/>
    <property type="match status" value="1"/>
</dbReference>
<dbReference type="SUPFAM" id="SSF54631">
    <property type="entry name" value="CBS-domain pair"/>
    <property type="match status" value="1"/>
</dbReference>
<dbReference type="EMBL" id="NAJQ01000376">
    <property type="protein sequence ID" value="TKA70930.1"/>
    <property type="molecule type" value="Genomic_DNA"/>
</dbReference>
<dbReference type="Proteomes" id="UP000309340">
    <property type="component" value="Unassembled WGS sequence"/>
</dbReference>
<organism evidence="2 3">
    <name type="scientific">Friedmanniomyces simplex</name>
    <dbReference type="NCBI Taxonomy" id="329884"/>
    <lineage>
        <taxon>Eukaryota</taxon>
        <taxon>Fungi</taxon>
        <taxon>Dikarya</taxon>
        <taxon>Ascomycota</taxon>
        <taxon>Pezizomycotina</taxon>
        <taxon>Dothideomycetes</taxon>
        <taxon>Dothideomycetidae</taxon>
        <taxon>Mycosphaerellales</taxon>
        <taxon>Teratosphaeriaceae</taxon>
        <taxon>Friedmanniomyces</taxon>
    </lineage>
</organism>
<dbReference type="AlphaFoldDB" id="A0A4U0X3J8"/>
<dbReference type="InterPro" id="IPR046342">
    <property type="entry name" value="CBS_dom_sf"/>
</dbReference>